<evidence type="ECO:0000256" key="1">
    <source>
        <dbReference type="SAM" id="Phobius"/>
    </source>
</evidence>
<proteinExistence type="predicted"/>
<keyword evidence="2" id="KW-0732">Signal</keyword>
<keyword evidence="1" id="KW-0812">Transmembrane</keyword>
<dbReference type="PANTHER" id="PTHR22939:SF129">
    <property type="entry name" value="SERINE PROTEASE HTRA2, MITOCHONDRIAL"/>
    <property type="match status" value="1"/>
</dbReference>
<feature type="signal peptide" evidence="2">
    <location>
        <begin position="1"/>
        <end position="25"/>
    </location>
</feature>
<keyword evidence="1" id="KW-0472">Membrane</keyword>
<dbReference type="SUPFAM" id="SSF50494">
    <property type="entry name" value="Trypsin-like serine proteases"/>
    <property type="match status" value="1"/>
</dbReference>
<dbReference type="RefSeq" id="WP_099066247.1">
    <property type="nucleotide sequence ID" value="NZ_LAHD01000045.1"/>
</dbReference>
<dbReference type="Gene3D" id="2.40.10.120">
    <property type="match status" value="1"/>
</dbReference>
<evidence type="ECO:0000313" key="4">
    <source>
        <dbReference type="Proteomes" id="UP000222310"/>
    </source>
</evidence>
<dbReference type="Proteomes" id="UP000222310">
    <property type="component" value="Unassembled WGS sequence"/>
</dbReference>
<feature type="chain" id="PRO_5040152067" description="Serine protease" evidence="2">
    <location>
        <begin position="26"/>
        <end position="491"/>
    </location>
</feature>
<dbReference type="Pfam" id="PF13365">
    <property type="entry name" value="Trypsin_2"/>
    <property type="match status" value="1"/>
</dbReference>
<keyword evidence="1" id="KW-1133">Transmembrane helix</keyword>
<dbReference type="PANTHER" id="PTHR22939">
    <property type="entry name" value="SERINE PROTEASE FAMILY S1C HTRA-RELATED"/>
    <property type="match status" value="1"/>
</dbReference>
<comment type="caution">
    <text evidence="3">The sequence shown here is derived from an EMBL/GenBank/DDBJ whole genome shotgun (WGS) entry which is preliminary data.</text>
</comment>
<evidence type="ECO:0000256" key="2">
    <source>
        <dbReference type="SAM" id="SignalP"/>
    </source>
</evidence>
<name>A0A9Q5ZBA4_NOSLI</name>
<organism evidence="3 4">
    <name type="scientific">Nostoc linckia z8</name>
    <dbReference type="NCBI Taxonomy" id="1628746"/>
    <lineage>
        <taxon>Bacteria</taxon>
        <taxon>Bacillati</taxon>
        <taxon>Cyanobacteriota</taxon>
        <taxon>Cyanophyceae</taxon>
        <taxon>Nostocales</taxon>
        <taxon>Nostocaceae</taxon>
        <taxon>Nostoc</taxon>
    </lineage>
</organism>
<feature type="transmembrane region" description="Helical" evidence="1">
    <location>
        <begin position="305"/>
        <end position="323"/>
    </location>
</feature>
<evidence type="ECO:0008006" key="5">
    <source>
        <dbReference type="Google" id="ProtNLM"/>
    </source>
</evidence>
<dbReference type="EMBL" id="LAHD01000045">
    <property type="protein sequence ID" value="PHK02917.1"/>
    <property type="molecule type" value="Genomic_DNA"/>
</dbReference>
<dbReference type="AlphaFoldDB" id="A0A9Q5ZBA4"/>
<evidence type="ECO:0000313" key="3">
    <source>
        <dbReference type="EMBL" id="PHK02917.1"/>
    </source>
</evidence>
<dbReference type="InterPro" id="IPR009003">
    <property type="entry name" value="Peptidase_S1_PA"/>
</dbReference>
<protein>
    <recommendedName>
        <fullName evidence="5">Serine protease</fullName>
    </recommendedName>
</protein>
<accession>A0A9Q5ZBA4</accession>
<dbReference type="GeneID" id="57095820"/>
<sequence length="491" mass="56354">MKGTLSLICTLACVCVLLLEAPTQAINFLVIAQTNSSKNKSDAEIRSIAKKITVQILEANSQQQENSIGTGFIVKKQNQNYQVLTNDHVISKLQSGYQYQIKTYDDRIYKASLYKKANNFNNYDLAILTFSSSVGYQTAKLGNSYKLQPEEKVFVAGFPCESTLCKPKLIIKSGVIAPIEFLLQKKTLIEGYRIGYDIDVQSGTSGGPIINTIGEVVGVNGRSKSVESPFANTPDQYTFTDKSQPNKNIKLLMRYFAWGIPIEYTKLDGNTSSQIENTPRFSALDNVQNNSEPNLQTPAIAPNNSLIIIFIILFILVIVWLIFNQWNQRKNDQKFKFIEDKQKELDYYLSLYKEANNSKFQAIEDKQKELDDYLSLFQANNSKFQAIEDKQKELDYHISFNQGKNQLRFQKIEENQKQQTSNFASEQEEMKQELETTNNFVLFQKTQIDLQEQKLTTLQENFQQLVKALREVKKYDIEKLQNTFSREEQDK</sequence>
<reference evidence="3 4" key="1">
    <citation type="submission" date="2015-02" db="EMBL/GenBank/DDBJ databases">
        <title>Nostoc linckia genome annotation.</title>
        <authorList>
            <person name="Zhou Z."/>
        </authorList>
    </citation>
    <scope>NUCLEOTIDE SEQUENCE [LARGE SCALE GENOMIC DNA]</scope>
    <source>
        <strain evidence="4">z8</strain>
    </source>
</reference>
<gene>
    <name evidence="3" type="ORF">VF08_16810</name>
</gene>